<name>A0ABQ7USL2_SOLTU</name>
<evidence type="ECO:0000313" key="1">
    <source>
        <dbReference type="EMBL" id="KAH0754423.1"/>
    </source>
</evidence>
<dbReference type="EMBL" id="JAIVGD010000018">
    <property type="protein sequence ID" value="KAH0754423.1"/>
    <property type="molecule type" value="Genomic_DNA"/>
</dbReference>
<protein>
    <submittedName>
        <fullName evidence="1">Uncharacterized protein</fullName>
    </submittedName>
</protein>
<evidence type="ECO:0000313" key="2">
    <source>
        <dbReference type="Proteomes" id="UP000826656"/>
    </source>
</evidence>
<comment type="caution">
    <text evidence="1">The sequence shown here is derived from an EMBL/GenBank/DDBJ whole genome shotgun (WGS) entry which is preliminary data.</text>
</comment>
<sequence>MPYRHHRLDCPATHTSCEGISVDVALSLDYEEPESDSDPECESEFDLNFESHYHPSRLVPSHQTREKHVLGFGSGWSEAQSENQSACYRYPRTHCPHHWFTNS</sequence>
<proteinExistence type="predicted"/>
<accession>A0ABQ7USL2</accession>
<gene>
    <name evidence="1" type="ORF">KY290_024693</name>
</gene>
<organism evidence="1 2">
    <name type="scientific">Solanum tuberosum</name>
    <name type="common">Potato</name>
    <dbReference type="NCBI Taxonomy" id="4113"/>
    <lineage>
        <taxon>Eukaryota</taxon>
        <taxon>Viridiplantae</taxon>
        <taxon>Streptophyta</taxon>
        <taxon>Embryophyta</taxon>
        <taxon>Tracheophyta</taxon>
        <taxon>Spermatophyta</taxon>
        <taxon>Magnoliopsida</taxon>
        <taxon>eudicotyledons</taxon>
        <taxon>Gunneridae</taxon>
        <taxon>Pentapetalae</taxon>
        <taxon>asterids</taxon>
        <taxon>lamiids</taxon>
        <taxon>Solanales</taxon>
        <taxon>Solanaceae</taxon>
        <taxon>Solanoideae</taxon>
        <taxon>Solaneae</taxon>
        <taxon>Solanum</taxon>
    </lineage>
</organism>
<dbReference type="Proteomes" id="UP000826656">
    <property type="component" value="Unassembled WGS sequence"/>
</dbReference>
<reference evidence="1 2" key="1">
    <citation type="journal article" date="2021" name="bioRxiv">
        <title>Chromosome-scale and haplotype-resolved genome assembly of a tetraploid potato cultivar.</title>
        <authorList>
            <person name="Sun H."/>
            <person name="Jiao W.-B."/>
            <person name="Krause K."/>
            <person name="Campoy J.A."/>
            <person name="Goel M."/>
            <person name="Folz-Donahue K."/>
            <person name="Kukat C."/>
            <person name="Huettel B."/>
            <person name="Schneeberger K."/>
        </authorList>
    </citation>
    <scope>NUCLEOTIDE SEQUENCE [LARGE SCALE GENOMIC DNA]</scope>
    <source>
        <strain evidence="1">SolTubOtavaFocal</strain>
        <tissue evidence="1">Leaves</tissue>
    </source>
</reference>
<keyword evidence="2" id="KW-1185">Reference proteome</keyword>